<proteinExistence type="predicted"/>
<accession>A0ABP1S1U9</accession>
<dbReference type="Proteomes" id="UP001642540">
    <property type="component" value="Unassembled WGS sequence"/>
</dbReference>
<keyword evidence="2" id="KW-1185">Reference proteome</keyword>
<evidence type="ECO:0000313" key="2">
    <source>
        <dbReference type="Proteomes" id="UP001642540"/>
    </source>
</evidence>
<sequence>MAVNSYNPRLGFGSTSSENDVEEIFHKFGGVGQNPIAMKNRSISEPVYNGRDLKKEASGRLPALSDSSNVLKRSGLPSHSKIVIGQKAGCSTICEELSQSALVEIIDGYSKSDMEATFPEPESMREWTRQSPGFMLEKEEETRRQDPEEVDEIENDPMLMRDVVFESEDFHQIAAEVAEVDNVEEDDDDNYPEIEHYPSGYGSFIYDDSPMSIFTTETGRFVTRSCDESFPELPDDILNTDSSYFTDYEYDMTPAEISEETSIPAAPHQMKVVLGEDW</sequence>
<reference evidence="1 2" key="1">
    <citation type="submission" date="2024-08" db="EMBL/GenBank/DDBJ databases">
        <authorList>
            <person name="Cucini C."/>
            <person name="Frati F."/>
        </authorList>
    </citation>
    <scope>NUCLEOTIDE SEQUENCE [LARGE SCALE GENOMIC DNA]</scope>
</reference>
<comment type="caution">
    <text evidence="1">The sequence shown here is derived from an EMBL/GenBank/DDBJ whole genome shotgun (WGS) entry which is preliminary data.</text>
</comment>
<evidence type="ECO:0000313" key="1">
    <source>
        <dbReference type="EMBL" id="CAL8141173.1"/>
    </source>
</evidence>
<organism evidence="1 2">
    <name type="scientific">Orchesella dallaii</name>
    <dbReference type="NCBI Taxonomy" id="48710"/>
    <lineage>
        <taxon>Eukaryota</taxon>
        <taxon>Metazoa</taxon>
        <taxon>Ecdysozoa</taxon>
        <taxon>Arthropoda</taxon>
        <taxon>Hexapoda</taxon>
        <taxon>Collembola</taxon>
        <taxon>Entomobryomorpha</taxon>
        <taxon>Entomobryoidea</taxon>
        <taxon>Orchesellidae</taxon>
        <taxon>Orchesellinae</taxon>
        <taxon>Orchesella</taxon>
    </lineage>
</organism>
<protein>
    <submittedName>
        <fullName evidence="1">Uncharacterized protein</fullName>
    </submittedName>
</protein>
<dbReference type="EMBL" id="CAXLJM020000146">
    <property type="protein sequence ID" value="CAL8141173.1"/>
    <property type="molecule type" value="Genomic_DNA"/>
</dbReference>
<gene>
    <name evidence="1" type="ORF">ODALV1_LOCUS28605</name>
</gene>
<name>A0ABP1S1U9_9HEXA</name>